<dbReference type="Proteomes" id="UP000598271">
    <property type="component" value="Unassembled WGS sequence"/>
</dbReference>
<evidence type="ECO:0000313" key="1">
    <source>
        <dbReference type="EMBL" id="GHB87263.1"/>
    </source>
</evidence>
<dbReference type="EMBL" id="BMXF01000008">
    <property type="protein sequence ID" value="GHB87263.1"/>
    <property type="molecule type" value="Genomic_DNA"/>
</dbReference>
<accession>A0A8J3D8D3</accession>
<organism evidence="1 2">
    <name type="scientific">Persicitalea jodogahamensis</name>
    <dbReference type="NCBI Taxonomy" id="402147"/>
    <lineage>
        <taxon>Bacteria</taxon>
        <taxon>Pseudomonadati</taxon>
        <taxon>Bacteroidota</taxon>
        <taxon>Cytophagia</taxon>
        <taxon>Cytophagales</taxon>
        <taxon>Spirosomataceae</taxon>
        <taxon>Persicitalea</taxon>
    </lineage>
</organism>
<sequence length="77" mass="8452">MEFFKSKGGGQFFKRVGDRVVIVCKYGFNPSIEVTTYDPKLQVALACQDSDAAEFAQAYAEVLDKLASYFDSLIAAA</sequence>
<keyword evidence="2" id="KW-1185">Reference proteome</keyword>
<comment type="caution">
    <text evidence="1">The sequence shown here is derived from an EMBL/GenBank/DDBJ whole genome shotgun (WGS) entry which is preliminary data.</text>
</comment>
<dbReference type="RefSeq" id="WP_189568559.1">
    <property type="nucleotide sequence ID" value="NZ_BMXF01000008.1"/>
</dbReference>
<reference evidence="1 2" key="1">
    <citation type="journal article" date="2014" name="Int. J. Syst. Evol. Microbiol.">
        <title>Complete genome sequence of Corynebacterium casei LMG S-19264T (=DSM 44701T), isolated from a smear-ripened cheese.</title>
        <authorList>
            <consortium name="US DOE Joint Genome Institute (JGI-PGF)"/>
            <person name="Walter F."/>
            <person name="Albersmeier A."/>
            <person name="Kalinowski J."/>
            <person name="Ruckert C."/>
        </authorList>
    </citation>
    <scope>NUCLEOTIDE SEQUENCE [LARGE SCALE GENOMIC DNA]</scope>
    <source>
        <strain evidence="1 2">KCTC 12866</strain>
    </source>
</reference>
<name>A0A8J3D8D3_9BACT</name>
<dbReference type="AlphaFoldDB" id="A0A8J3D8D3"/>
<proteinExistence type="predicted"/>
<evidence type="ECO:0000313" key="2">
    <source>
        <dbReference type="Proteomes" id="UP000598271"/>
    </source>
</evidence>
<gene>
    <name evidence="1" type="ORF">GCM10007390_48810</name>
</gene>
<protein>
    <submittedName>
        <fullName evidence="1">Uncharacterized protein</fullName>
    </submittedName>
</protein>